<feature type="compositionally biased region" description="Basic and acidic residues" evidence="1">
    <location>
        <begin position="160"/>
        <end position="171"/>
    </location>
</feature>
<keyword evidence="3" id="KW-1185">Reference proteome</keyword>
<feature type="compositionally biased region" description="Polar residues" evidence="1">
    <location>
        <begin position="149"/>
        <end position="158"/>
    </location>
</feature>
<name>F0QS07_MYCSL</name>
<proteinExistence type="predicted"/>
<feature type="compositionally biased region" description="Polar residues" evidence="1">
    <location>
        <begin position="118"/>
        <end position="140"/>
    </location>
</feature>
<dbReference type="HOGENOM" id="CLU_926955_0_0_14"/>
<evidence type="ECO:0000256" key="1">
    <source>
        <dbReference type="SAM" id="MobiDB-lite"/>
    </source>
</evidence>
<organism evidence="2 3">
    <name type="scientific">Mycoplasma suis (strain Illinois)</name>
    <dbReference type="NCBI Taxonomy" id="768700"/>
    <lineage>
        <taxon>Bacteria</taxon>
        <taxon>Bacillati</taxon>
        <taxon>Mycoplasmatota</taxon>
        <taxon>Mollicutes</taxon>
        <taxon>Mycoplasmataceae</taxon>
        <taxon>Mycoplasma</taxon>
    </lineage>
</organism>
<sequence>MFLLILQIEVVELAPFLHNKHQEISYASSSGVKTLIPENKEPIQASSPAINSREDRPTPRILQVPKNTQSQSTPSKEIASSKNISNGVTSPRAPVIGRTNNLSRSSQTSASAIAVKQPQPSISRPTGNSQSPIKSIQETRGVQPKRQESTIVSASSRQALPEKREDPKVEHQASNFQSKPSTQQFPLSSITTSPVISVANSQTSENKSPVRNPESSSSLSQPPVTSNPKNSSISRESKKQTPEKPAEKFTPNYWIGEMRCFSSVYENIWSQVCHRIHY</sequence>
<evidence type="ECO:0000313" key="3">
    <source>
        <dbReference type="Proteomes" id="UP000007484"/>
    </source>
</evidence>
<feature type="compositionally biased region" description="Polar residues" evidence="1">
    <location>
        <begin position="221"/>
        <end position="234"/>
    </location>
</feature>
<accession>F0QS07</accession>
<feature type="compositionally biased region" description="Polar residues" evidence="1">
    <location>
        <begin position="172"/>
        <end position="209"/>
    </location>
</feature>
<feature type="compositionally biased region" description="Polar residues" evidence="1">
    <location>
        <begin position="65"/>
        <end position="89"/>
    </location>
</feature>
<gene>
    <name evidence="2" type="ordered locus">MSU_0752</name>
</gene>
<protein>
    <submittedName>
        <fullName evidence="2">Uncharacterized protein</fullName>
    </submittedName>
</protein>
<dbReference type="AlphaFoldDB" id="F0QS07"/>
<evidence type="ECO:0000313" key="2">
    <source>
        <dbReference type="EMBL" id="ADX98277.1"/>
    </source>
</evidence>
<dbReference type="KEGG" id="mss:MSU_0752"/>
<reference evidence="2 3" key="1">
    <citation type="journal article" date="2011" name="J. Bacteriol.">
        <title>Complete genome sequences of two hemotropic Mycoplasmas, Mycoplasma haemofelis strain Ohio2 and Mycoplasma suis strain Illinois.</title>
        <authorList>
            <person name="Messick J.B."/>
            <person name="Santos A.P."/>
            <person name="Guimaraes A.M."/>
        </authorList>
    </citation>
    <scope>NUCLEOTIDE SEQUENCE [LARGE SCALE GENOMIC DNA]</scope>
    <source>
        <strain evidence="2 3">Illinois</strain>
    </source>
</reference>
<dbReference type="Proteomes" id="UP000007484">
    <property type="component" value="Chromosome"/>
</dbReference>
<dbReference type="STRING" id="768700.MSU_0752"/>
<feature type="compositionally biased region" description="Basic and acidic residues" evidence="1">
    <location>
        <begin position="235"/>
        <end position="247"/>
    </location>
</feature>
<feature type="region of interest" description="Disordered" evidence="1">
    <location>
        <begin position="41"/>
        <end position="249"/>
    </location>
</feature>
<dbReference type="EMBL" id="CP002525">
    <property type="protein sequence ID" value="ADX98277.1"/>
    <property type="molecule type" value="Genomic_DNA"/>
</dbReference>
<feature type="compositionally biased region" description="Polar residues" evidence="1">
    <location>
        <begin position="98"/>
        <end position="111"/>
    </location>
</feature>